<dbReference type="EMBL" id="WIAO01000020">
    <property type="protein sequence ID" value="MQM27092.1"/>
    <property type="molecule type" value="Genomic_DNA"/>
</dbReference>
<organism evidence="3 4">
    <name type="scientific">Glycomyces albidus</name>
    <dbReference type="NCBI Taxonomy" id="2656774"/>
    <lineage>
        <taxon>Bacteria</taxon>
        <taxon>Bacillati</taxon>
        <taxon>Actinomycetota</taxon>
        <taxon>Actinomycetes</taxon>
        <taxon>Glycomycetales</taxon>
        <taxon>Glycomycetaceae</taxon>
        <taxon>Glycomyces</taxon>
    </lineage>
</organism>
<feature type="transmembrane region" description="Helical" evidence="2">
    <location>
        <begin position="50"/>
        <end position="69"/>
    </location>
</feature>
<keyword evidence="2" id="KW-0812">Transmembrane</keyword>
<dbReference type="RefSeq" id="WP_153026239.1">
    <property type="nucleotide sequence ID" value="NZ_WIAO01000020.1"/>
</dbReference>
<feature type="compositionally biased region" description="Low complexity" evidence="1">
    <location>
        <begin position="106"/>
        <end position="123"/>
    </location>
</feature>
<sequence length="263" mass="27683">MNDDLPDRLRITAEEFEPDRDRMWTRISDGMREPRGAASRPERARWRVPHLAFATGAALVLIGGVVLFGQSLGLGPQADPDDPAPPAADPGTQTSAPDGTESPADPESSAGGPSETGSGPGESSSEESDAPETAAPDWLAADGSIDPNNTEYWTQSVVSFTSERPLTGLEIELRVEEGEGLAFLDSWTTDDNLFHEAVVTSEDGYTVLRWTLKDGAVVPAGVEYTLAGQFDPDGGPRSGEGDSYTVEAEDQDGGTGALEGGFA</sequence>
<evidence type="ECO:0000313" key="4">
    <source>
        <dbReference type="Proteomes" id="UP000477750"/>
    </source>
</evidence>
<evidence type="ECO:0000313" key="3">
    <source>
        <dbReference type="EMBL" id="MQM27092.1"/>
    </source>
</evidence>
<gene>
    <name evidence="3" type="ORF">GFD30_16140</name>
</gene>
<keyword evidence="2" id="KW-1133">Transmembrane helix</keyword>
<accession>A0A6L5GBM0</accession>
<comment type="caution">
    <text evidence="3">The sequence shown here is derived from an EMBL/GenBank/DDBJ whole genome shotgun (WGS) entry which is preliminary data.</text>
</comment>
<dbReference type="Proteomes" id="UP000477750">
    <property type="component" value="Unassembled WGS sequence"/>
</dbReference>
<keyword evidence="2" id="KW-0472">Membrane</keyword>
<protein>
    <submittedName>
        <fullName evidence="3">Uncharacterized protein</fullName>
    </submittedName>
</protein>
<evidence type="ECO:0000256" key="2">
    <source>
        <dbReference type="SAM" id="Phobius"/>
    </source>
</evidence>
<keyword evidence="4" id="KW-1185">Reference proteome</keyword>
<feature type="compositionally biased region" description="Gly residues" evidence="1">
    <location>
        <begin position="253"/>
        <end position="263"/>
    </location>
</feature>
<dbReference type="AlphaFoldDB" id="A0A6L5GBM0"/>
<reference evidence="3 4" key="1">
    <citation type="submission" date="2019-10" db="EMBL/GenBank/DDBJ databases">
        <title>Glycomyces albidus sp. nov., a novel actinomycete isolated from rhizosphere soil of wheat (Triticum aestivum L.).</title>
        <authorList>
            <person name="Qian L."/>
        </authorList>
    </citation>
    <scope>NUCLEOTIDE SEQUENCE [LARGE SCALE GENOMIC DNA]</scope>
    <source>
        <strain evidence="3 4">NEAU-7082</strain>
    </source>
</reference>
<evidence type="ECO:0000256" key="1">
    <source>
        <dbReference type="SAM" id="MobiDB-lite"/>
    </source>
</evidence>
<feature type="region of interest" description="Disordered" evidence="1">
    <location>
        <begin position="227"/>
        <end position="263"/>
    </location>
</feature>
<feature type="region of interest" description="Disordered" evidence="1">
    <location>
        <begin position="76"/>
        <end position="133"/>
    </location>
</feature>
<name>A0A6L5GBM0_9ACTN</name>
<proteinExistence type="predicted"/>